<feature type="non-terminal residue" evidence="1">
    <location>
        <position position="1"/>
    </location>
</feature>
<dbReference type="Proteomes" id="UP000676336">
    <property type="component" value="Unassembled WGS sequence"/>
</dbReference>
<sequence length="49" mass="6015">ETQEDFKQQINDACKKVDVSYVRQVIEHLRQRVRAIEQRNDNYIFHEHS</sequence>
<organism evidence="1 2">
    <name type="scientific">Rotaria magnacalcarata</name>
    <dbReference type="NCBI Taxonomy" id="392030"/>
    <lineage>
        <taxon>Eukaryota</taxon>
        <taxon>Metazoa</taxon>
        <taxon>Spiralia</taxon>
        <taxon>Gnathifera</taxon>
        <taxon>Rotifera</taxon>
        <taxon>Eurotatoria</taxon>
        <taxon>Bdelloidea</taxon>
        <taxon>Philodinida</taxon>
        <taxon>Philodinidae</taxon>
        <taxon>Rotaria</taxon>
    </lineage>
</organism>
<protein>
    <submittedName>
        <fullName evidence="1">Uncharacterized protein</fullName>
    </submittedName>
</protein>
<evidence type="ECO:0000313" key="1">
    <source>
        <dbReference type="EMBL" id="CAF4438257.1"/>
    </source>
</evidence>
<proteinExistence type="predicted"/>
<name>A0A8S2WHX9_9BILA</name>
<dbReference type="AlphaFoldDB" id="A0A8S2WHX9"/>
<evidence type="ECO:0000313" key="2">
    <source>
        <dbReference type="Proteomes" id="UP000676336"/>
    </source>
</evidence>
<accession>A0A8S2WHX9</accession>
<dbReference type="EMBL" id="CAJOBI010066438">
    <property type="protein sequence ID" value="CAF4438257.1"/>
    <property type="molecule type" value="Genomic_DNA"/>
</dbReference>
<comment type="caution">
    <text evidence="1">The sequence shown here is derived from an EMBL/GenBank/DDBJ whole genome shotgun (WGS) entry which is preliminary data.</text>
</comment>
<reference evidence="1" key="1">
    <citation type="submission" date="2021-02" db="EMBL/GenBank/DDBJ databases">
        <authorList>
            <person name="Nowell W R."/>
        </authorList>
    </citation>
    <scope>NUCLEOTIDE SEQUENCE</scope>
</reference>
<gene>
    <name evidence="1" type="ORF">SMN809_LOCUS32153</name>
</gene>